<feature type="compositionally biased region" description="Polar residues" evidence="1">
    <location>
        <begin position="1"/>
        <end position="10"/>
    </location>
</feature>
<sequence>MGDTMGNTDESGVIPLHGPDGRGPDGHRQRPPHAPQPWEKTDRAQAALEGATGPEPPAPPLCPTCGLVGDRCVTYYGWHVLLEPDLRMPAHRVPPWHRWYVDSDGTAWNSRDDEPAPGAVCRVPHRITCPGLRLQEPGLHHRPPTGDTPPGPSDPLPRAG</sequence>
<feature type="compositionally biased region" description="Basic and acidic residues" evidence="1">
    <location>
        <begin position="19"/>
        <end position="28"/>
    </location>
</feature>
<keyword evidence="3" id="KW-1185">Reference proteome</keyword>
<dbReference type="RefSeq" id="WP_311688222.1">
    <property type="nucleotide sequence ID" value="NZ_JAVREU010000025.1"/>
</dbReference>
<dbReference type="EMBL" id="JAVREU010000025">
    <property type="protein sequence ID" value="MDT0392395.1"/>
    <property type="molecule type" value="Genomic_DNA"/>
</dbReference>
<evidence type="ECO:0000313" key="3">
    <source>
        <dbReference type="Proteomes" id="UP001183586"/>
    </source>
</evidence>
<dbReference type="Proteomes" id="UP001183586">
    <property type="component" value="Unassembled WGS sequence"/>
</dbReference>
<evidence type="ECO:0000313" key="2">
    <source>
        <dbReference type="EMBL" id="MDT0392395.1"/>
    </source>
</evidence>
<name>A0ABU2PJQ0_9ACTN</name>
<accession>A0ABU2PJQ0</accession>
<feature type="region of interest" description="Disordered" evidence="1">
    <location>
        <begin position="1"/>
        <end position="62"/>
    </location>
</feature>
<feature type="compositionally biased region" description="Pro residues" evidence="1">
    <location>
        <begin position="146"/>
        <end position="160"/>
    </location>
</feature>
<proteinExistence type="predicted"/>
<evidence type="ECO:0000256" key="1">
    <source>
        <dbReference type="SAM" id="MobiDB-lite"/>
    </source>
</evidence>
<organism evidence="2 3">
    <name type="scientific">Streptomyces dubilierae</name>
    <dbReference type="NCBI Taxonomy" id="3075533"/>
    <lineage>
        <taxon>Bacteria</taxon>
        <taxon>Bacillati</taxon>
        <taxon>Actinomycetota</taxon>
        <taxon>Actinomycetes</taxon>
        <taxon>Kitasatosporales</taxon>
        <taxon>Streptomycetaceae</taxon>
        <taxon>Streptomyces</taxon>
    </lineage>
</organism>
<comment type="caution">
    <text evidence="2">The sequence shown here is derived from an EMBL/GenBank/DDBJ whole genome shotgun (WGS) entry which is preliminary data.</text>
</comment>
<feature type="region of interest" description="Disordered" evidence="1">
    <location>
        <begin position="133"/>
        <end position="160"/>
    </location>
</feature>
<gene>
    <name evidence="2" type="ORF">RM641_33705</name>
</gene>
<dbReference type="Pfam" id="PF19561">
    <property type="entry name" value="DUF6083"/>
    <property type="match status" value="1"/>
</dbReference>
<protein>
    <submittedName>
        <fullName evidence="2">DUF6083 domain-containing protein</fullName>
    </submittedName>
</protein>
<reference evidence="3" key="1">
    <citation type="submission" date="2023-07" db="EMBL/GenBank/DDBJ databases">
        <title>30 novel species of actinomycetes from the DSMZ collection.</title>
        <authorList>
            <person name="Nouioui I."/>
        </authorList>
    </citation>
    <scope>NUCLEOTIDE SEQUENCE [LARGE SCALE GENOMIC DNA]</scope>
    <source>
        <strain evidence="3">DSM 41921</strain>
    </source>
</reference>
<dbReference type="InterPro" id="IPR045729">
    <property type="entry name" value="DUF6083"/>
</dbReference>